<keyword evidence="17" id="KW-1133">Transmembrane helix</keyword>
<dbReference type="GO" id="GO:0016712">
    <property type="term" value="F:oxidoreductase activity, acting on paired donors, with incorporation or reduction of molecular oxygen, reduced flavin or flavoprotein as one donor, and incorporation of one atom of oxygen"/>
    <property type="evidence" value="ECO:0007669"/>
    <property type="project" value="UniProtKB-EC"/>
</dbReference>
<evidence type="ECO:0000256" key="13">
    <source>
        <dbReference type="ARBA" id="ARBA00023136"/>
    </source>
</evidence>
<comment type="similarity">
    <text evidence="4 16">Belongs to the cytochrome P450 family.</text>
</comment>
<dbReference type="PANTHER" id="PTHR24292">
    <property type="entry name" value="CYTOCHROME P450"/>
    <property type="match status" value="1"/>
</dbReference>
<gene>
    <name evidence="18" type="primary">CYP332A2</name>
</gene>
<evidence type="ECO:0000256" key="2">
    <source>
        <dbReference type="ARBA" id="ARBA00004174"/>
    </source>
</evidence>
<dbReference type="InterPro" id="IPR001128">
    <property type="entry name" value="Cyt_P450"/>
</dbReference>
<evidence type="ECO:0000256" key="5">
    <source>
        <dbReference type="ARBA" id="ARBA00012109"/>
    </source>
</evidence>
<dbReference type="InterPro" id="IPR002401">
    <property type="entry name" value="Cyt_P450_E_grp-I"/>
</dbReference>
<name>A0A2Z6JVD9_HELVI</name>
<evidence type="ECO:0000256" key="15">
    <source>
        <dbReference type="PIRSR" id="PIRSR602401-1"/>
    </source>
</evidence>
<dbReference type="InterPro" id="IPR050476">
    <property type="entry name" value="Insect_CytP450_Detox"/>
</dbReference>
<keyword evidence="6 15" id="KW-0349">Heme</keyword>
<evidence type="ECO:0000256" key="9">
    <source>
        <dbReference type="ARBA" id="ARBA00022848"/>
    </source>
</evidence>
<accession>A0A2Z6JVD9</accession>
<dbReference type="PROSITE" id="PS00086">
    <property type="entry name" value="CYTOCHROME_P450"/>
    <property type="match status" value="1"/>
</dbReference>
<dbReference type="PANTHER" id="PTHR24292:SF54">
    <property type="entry name" value="CYP9F3-RELATED"/>
    <property type="match status" value="1"/>
</dbReference>
<reference evidence="18" key="1">
    <citation type="journal article" date="2018" name="J. Mol. Evol.">
        <title>Evolution of the Biosynthetic Pathway for Cyanogenic Glucosides in Lepidoptera.</title>
        <authorList>
            <person name="Zagrobelny M."/>
            <person name="Jensen M.K."/>
            <person name="Vogel H."/>
            <person name="Feyereisen R."/>
            <person name="Bak S."/>
        </authorList>
    </citation>
    <scope>NUCLEOTIDE SEQUENCE</scope>
</reference>
<dbReference type="FunFam" id="1.10.630.10:FF:000042">
    <property type="entry name" value="Cytochrome P450"/>
    <property type="match status" value="1"/>
</dbReference>
<dbReference type="PRINTS" id="PR00463">
    <property type="entry name" value="EP450I"/>
</dbReference>
<evidence type="ECO:0000256" key="17">
    <source>
        <dbReference type="SAM" id="Phobius"/>
    </source>
</evidence>
<dbReference type="AlphaFoldDB" id="A0A2Z6JVD9"/>
<keyword evidence="8" id="KW-0256">Endoplasmic reticulum</keyword>
<sequence>MIASIIQLFLVFILSCLTLFYFFSRSNYGYWKKRGVPYDQPKLFFGSLSFLMRTSAWDVFYDLSKKYKCDYFGIFLSWKPALVINSKELAKKVLVKENDSYQDRYISSGAEDDPLGALNLFTIKSPQWMQIRHEITPTLTSMRLKAITEIMNSNATEVVNRIQKDHVDSNKPVDLKNLFSMYTSDTIAYNVFGIRVSSLKELTSPVLAITRYMIRWNFWRGLEFTLFFLLPAVAKFFRMKLLSHTANEYIKKLYHEVVAEREKTGQTGDKDLVSHLLKSNANSKLPAESGSQYAEKLMMAQAGFFILGAMETSSTTMSYILYELAHHPDEQEKLYEELSAALNESGKDVLDYDDLLKVKYLTACIHETLRLHPPVPHLDRMCNKKCQLTDELTIEAGTPVFVNVVSIHYNGDYYPDPEQWRPERFNDSTDTDNHDFTFIPFGDGPRFCIGKRYAMMQIRAVIAQIIKKYRIKPDGPHTWQTDPYSVFLRPKHGGRVKFIPRS</sequence>
<keyword evidence="10 16" id="KW-0560">Oxidoreductase</keyword>
<evidence type="ECO:0000256" key="1">
    <source>
        <dbReference type="ARBA" id="ARBA00001971"/>
    </source>
</evidence>
<keyword evidence="11 15" id="KW-0408">Iron</keyword>
<feature type="transmembrane region" description="Helical" evidence="17">
    <location>
        <begin position="6"/>
        <end position="24"/>
    </location>
</feature>
<dbReference type="EMBL" id="BK010505">
    <property type="protein sequence ID" value="DAB41788.1"/>
    <property type="molecule type" value="mRNA"/>
</dbReference>
<dbReference type="GO" id="GO:0005506">
    <property type="term" value="F:iron ion binding"/>
    <property type="evidence" value="ECO:0007669"/>
    <property type="project" value="InterPro"/>
</dbReference>
<evidence type="ECO:0000256" key="12">
    <source>
        <dbReference type="ARBA" id="ARBA00023033"/>
    </source>
</evidence>
<keyword evidence="13 17" id="KW-0472">Membrane</keyword>
<dbReference type="SUPFAM" id="SSF48264">
    <property type="entry name" value="Cytochrome P450"/>
    <property type="match status" value="1"/>
</dbReference>
<dbReference type="InterPro" id="IPR036396">
    <property type="entry name" value="Cyt_P450_sf"/>
</dbReference>
<dbReference type="Pfam" id="PF00067">
    <property type="entry name" value="p450"/>
    <property type="match status" value="1"/>
</dbReference>
<dbReference type="InterPro" id="IPR017972">
    <property type="entry name" value="Cyt_P450_CS"/>
</dbReference>
<feature type="transmembrane region" description="Helical" evidence="17">
    <location>
        <begin position="218"/>
        <end position="237"/>
    </location>
</feature>
<keyword evidence="17" id="KW-0812">Transmembrane</keyword>
<dbReference type="GO" id="GO:0005789">
    <property type="term" value="C:endoplasmic reticulum membrane"/>
    <property type="evidence" value="ECO:0007669"/>
    <property type="project" value="UniProtKB-SubCell"/>
</dbReference>
<comment type="catalytic activity">
    <reaction evidence="14">
        <text>an organic molecule + reduced [NADPH--hemoprotein reductase] + O2 = an alcohol + oxidized [NADPH--hemoprotein reductase] + H2O + H(+)</text>
        <dbReference type="Rhea" id="RHEA:17149"/>
        <dbReference type="Rhea" id="RHEA-COMP:11964"/>
        <dbReference type="Rhea" id="RHEA-COMP:11965"/>
        <dbReference type="ChEBI" id="CHEBI:15377"/>
        <dbReference type="ChEBI" id="CHEBI:15378"/>
        <dbReference type="ChEBI" id="CHEBI:15379"/>
        <dbReference type="ChEBI" id="CHEBI:30879"/>
        <dbReference type="ChEBI" id="CHEBI:57618"/>
        <dbReference type="ChEBI" id="CHEBI:58210"/>
        <dbReference type="ChEBI" id="CHEBI:142491"/>
        <dbReference type="EC" id="1.14.14.1"/>
    </reaction>
</comment>
<evidence type="ECO:0000256" key="7">
    <source>
        <dbReference type="ARBA" id="ARBA00022723"/>
    </source>
</evidence>
<comment type="cofactor">
    <cofactor evidence="1 15">
        <name>heme</name>
        <dbReference type="ChEBI" id="CHEBI:30413"/>
    </cofactor>
</comment>
<organism evidence="18">
    <name type="scientific">Heliothis virescens</name>
    <name type="common">Tobacco budworm moth</name>
    <dbReference type="NCBI Taxonomy" id="7102"/>
    <lineage>
        <taxon>Eukaryota</taxon>
        <taxon>Metazoa</taxon>
        <taxon>Ecdysozoa</taxon>
        <taxon>Arthropoda</taxon>
        <taxon>Hexapoda</taxon>
        <taxon>Insecta</taxon>
        <taxon>Pterygota</taxon>
        <taxon>Neoptera</taxon>
        <taxon>Endopterygota</taxon>
        <taxon>Lepidoptera</taxon>
        <taxon>Glossata</taxon>
        <taxon>Ditrysia</taxon>
        <taxon>Noctuoidea</taxon>
        <taxon>Noctuidae</taxon>
        <taxon>Heliothinae</taxon>
        <taxon>Heliothis</taxon>
    </lineage>
</organism>
<protein>
    <recommendedName>
        <fullName evidence="5">unspecific monooxygenase</fullName>
        <ecNumber evidence="5">1.14.14.1</ecNumber>
    </recommendedName>
</protein>
<evidence type="ECO:0000256" key="10">
    <source>
        <dbReference type="ARBA" id="ARBA00023002"/>
    </source>
</evidence>
<dbReference type="Gene3D" id="1.10.630.10">
    <property type="entry name" value="Cytochrome P450"/>
    <property type="match status" value="1"/>
</dbReference>
<evidence type="ECO:0000256" key="11">
    <source>
        <dbReference type="ARBA" id="ARBA00023004"/>
    </source>
</evidence>
<evidence type="ECO:0000313" key="18">
    <source>
        <dbReference type="EMBL" id="DAB41788.1"/>
    </source>
</evidence>
<keyword evidence="9" id="KW-0492">Microsome</keyword>
<keyword evidence="7 15" id="KW-0479">Metal-binding</keyword>
<dbReference type="CDD" id="cd11056">
    <property type="entry name" value="CYP6-like"/>
    <property type="match status" value="1"/>
</dbReference>
<dbReference type="PRINTS" id="PR00385">
    <property type="entry name" value="P450"/>
</dbReference>
<dbReference type="GO" id="GO:0020037">
    <property type="term" value="F:heme binding"/>
    <property type="evidence" value="ECO:0007669"/>
    <property type="project" value="InterPro"/>
</dbReference>
<keyword evidence="12 16" id="KW-0503">Monooxygenase</keyword>
<comment type="subcellular location">
    <subcellularLocation>
        <location evidence="3">Endoplasmic reticulum membrane</location>
        <topology evidence="3">Peripheral membrane protein</topology>
    </subcellularLocation>
    <subcellularLocation>
        <location evidence="2">Microsome membrane</location>
        <topology evidence="2">Peripheral membrane protein</topology>
    </subcellularLocation>
</comment>
<evidence type="ECO:0000256" key="3">
    <source>
        <dbReference type="ARBA" id="ARBA00004406"/>
    </source>
</evidence>
<evidence type="ECO:0000256" key="4">
    <source>
        <dbReference type="ARBA" id="ARBA00010617"/>
    </source>
</evidence>
<evidence type="ECO:0000256" key="14">
    <source>
        <dbReference type="ARBA" id="ARBA00047827"/>
    </source>
</evidence>
<evidence type="ECO:0000256" key="16">
    <source>
        <dbReference type="RuleBase" id="RU000461"/>
    </source>
</evidence>
<evidence type="ECO:0000256" key="6">
    <source>
        <dbReference type="ARBA" id="ARBA00022617"/>
    </source>
</evidence>
<feature type="binding site" description="axial binding residue" evidence="15">
    <location>
        <position position="448"/>
    </location>
    <ligand>
        <name>heme</name>
        <dbReference type="ChEBI" id="CHEBI:30413"/>
    </ligand>
    <ligandPart>
        <name>Fe</name>
        <dbReference type="ChEBI" id="CHEBI:18248"/>
    </ligandPart>
</feature>
<evidence type="ECO:0000256" key="8">
    <source>
        <dbReference type="ARBA" id="ARBA00022824"/>
    </source>
</evidence>
<proteinExistence type="evidence at transcript level"/>
<dbReference type="EC" id="1.14.14.1" evidence="5"/>